<gene>
    <name evidence="1" type="ORF">G2W53_040933</name>
</gene>
<name>A0A834SEC5_9FABA</name>
<organism evidence="1 2">
    <name type="scientific">Senna tora</name>
    <dbReference type="NCBI Taxonomy" id="362788"/>
    <lineage>
        <taxon>Eukaryota</taxon>
        <taxon>Viridiplantae</taxon>
        <taxon>Streptophyta</taxon>
        <taxon>Embryophyta</taxon>
        <taxon>Tracheophyta</taxon>
        <taxon>Spermatophyta</taxon>
        <taxon>Magnoliopsida</taxon>
        <taxon>eudicotyledons</taxon>
        <taxon>Gunneridae</taxon>
        <taxon>Pentapetalae</taxon>
        <taxon>rosids</taxon>
        <taxon>fabids</taxon>
        <taxon>Fabales</taxon>
        <taxon>Fabaceae</taxon>
        <taxon>Caesalpinioideae</taxon>
        <taxon>Cassia clade</taxon>
        <taxon>Senna</taxon>
    </lineage>
</organism>
<keyword evidence="2" id="KW-1185">Reference proteome</keyword>
<accession>A0A834SEC5</accession>
<dbReference type="EMBL" id="JAAIUW010000013">
    <property type="protein sequence ID" value="KAF7801822.1"/>
    <property type="molecule type" value="Genomic_DNA"/>
</dbReference>
<evidence type="ECO:0000313" key="2">
    <source>
        <dbReference type="Proteomes" id="UP000634136"/>
    </source>
</evidence>
<sequence length="127" mass="14227">MVYARSIRVIRLADLRRTCEITKGESEARKVAGCCPMQVEGLRLSPVSHAGRDILRKCVKDCQKQLEGTCLVPLSECEVWFMSIVVDFVLSLCFGVKHDQQNVSLLLKIVKALSLGILNLSWKEHLG</sequence>
<evidence type="ECO:0000313" key="1">
    <source>
        <dbReference type="EMBL" id="KAF7801822.1"/>
    </source>
</evidence>
<dbReference type="Proteomes" id="UP000634136">
    <property type="component" value="Unassembled WGS sequence"/>
</dbReference>
<dbReference type="AlphaFoldDB" id="A0A834SEC5"/>
<protein>
    <submittedName>
        <fullName evidence="1">Uncharacterized protein</fullName>
    </submittedName>
</protein>
<comment type="caution">
    <text evidence="1">The sequence shown here is derived from an EMBL/GenBank/DDBJ whole genome shotgun (WGS) entry which is preliminary data.</text>
</comment>
<reference evidence="1" key="1">
    <citation type="submission" date="2020-09" db="EMBL/GenBank/DDBJ databases">
        <title>Genome-Enabled Discovery of Anthraquinone Biosynthesis in Senna tora.</title>
        <authorList>
            <person name="Kang S.-H."/>
            <person name="Pandey R.P."/>
            <person name="Lee C.-M."/>
            <person name="Sim J.-S."/>
            <person name="Jeong J.-T."/>
            <person name="Choi B.-S."/>
            <person name="Jung M."/>
            <person name="Ginzburg D."/>
            <person name="Zhao K."/>
            <person name="Won S.Y."/>
            <person name="Oh T.-J."/>
            <person name="Yu Y."/>
            <person name="Kim N.-H."/>
            <person name="Lee O.R."/>
            <person name="Lee T.-H."/>
            <person name="Bashyal P."/>
            <person name="Kim T.-S."/>
            <person name="Lee W.-H."/>
            <person name="Kawkins C."/>
            <person name="Kim C.-K."/>
            <person name="Kim J.S."/>
            <person name="Ahn B.O."/>
            <person name="Rhee S.Y."/>
            <person name="Sohng J.K."/>
        </authorList>
    </citation>
    <scope>NUCLEOTIDE SEQUENCE</scope>
    <source>
        <tissue evidence="1">Leaf</tissue>
    </source>
</reference>
<proteinExistence type="predicted"/>